<keyword evidence="4" id="KW-1185">Reference proteome</keyword>
<gene>
    <name evidence="3" type="ORF">PSU4_12220</name>
</gene>
<dbReference type="InterPro" id="IPR055140">
    <property type="entry name" value="Thiolase_C_2"/>
</dbReference>
<evidence type="ECO:0000313" key="4">
    <source>
        <dbReference type="Proteomes" id="UP000321685"/>
    </source>
</evidence>
<dbReference type="Pfam" id="PF22691">
    <property type="entry name" value="Thiolase_C_1"/>
    <property type="match status" value="1"/>
</dbReference>
<dbReference type="EMBL" id="BJVJ01000007">
    <property type="protein sequence ID" value="GEL22268.1"/>
    <property type="molecule type" value="Genomic_DNA"/>
</dbReference>
<dbReference type="OrthoDB" id="9785768at2"/>
<dbReference type="Proteomes" id="UP000321685">
    <property type="component" value="Unassembled WGS sequence"/>
</dbReference>
<dbReference type="Pfam" id="PF00108">
    <property type="entry name" value="Thiolase_N"/>
    <property type="match status" value="1"/>
</dbReference>
<accession>A0A511DGZ2</accession>
<dbReference type="SUPFAM" id="SSF53901">
    <property type="entry name" value="Thiolase-like"/>
    <property type="match status" value="2"/>
</dbReference>
<reference evidence="3 4" key="1">
    <citation type="submission" date="2019-07" db="EMBL/GenBank/DDBJ databases">
        <title>Whole genome shotgun sequence of Pseudonocardia sulfidoxydans NBRC 16205.</title>
        <authorList>
            <person name="Hosoyama A."/>
            <person name="Uohara A."/>
            <person name="Ohji S."/>
            <person name="Ichikawa N."/>
        </authorList>
    </citation>
    <scope>NUCLEOTIDE SEQUENCE [LARGE SCALE GENOMIC DNA]</scope>
    <source>
        <strain evidence="3 4">NBRC 16205</strain>
    </source>
</reference>
<dbReference type="PIRSF" id="PIRSF000429">
    <property type="entry name" value="Ac-CoA_Ac_transf"/>
    <property type="match status" value="1"/>
</dbReference>
<sequence length="374" mass="39749">MRRREVVVVGAHNTPQARVLEGQTSDSVTLAAITGALDDAGLTTADVDGLTVLPGLQYRGGADAFGYALGIPWFWTGAQVPGPAAVVEAAAAIEAGACETVVLAGGQAGVYTDRAAVAPWARPAHEFIECWGLMTPAEWAMAAQQYLHRFSVPREKIAHVAAVIRNNGSRNPEAVYFGRGPYTAEDVLASRMIADPYHLLDCATTSEGGSALVLTTAERAADLDARPVRVLGGAWDSWGPTYTHPPTYDRVAMWGRKAGDAAFAQAGISRDDVDVFEFYDNFSWEIVRYFEALRYCDVGEGADLVAGDAIEATGRYPIVTDGGTMSHSHTGESQRLQRVVQAVRQLRGESAANQVAGAEIALVAVIGEVLLLGT</sequence>
<evidence type="ECO:0000313" key="3">
    <source>
        <dbReference type="EMBL" id="GEL22268.1"/>
    </source>
</evidence>
<dbReference type="AlphaFoldDB" id="A0A511DGZ2"/>
<proteinExistence type="predicted"/>
<comment type="caution">
    <text evidence="3">The sequence shown here is derived from an EMBL/GenBank/DDBJ whole genome shotgun (WGS) entry which is preliminary data.</text>
</comment>
<organism evidence="3 4">
    <name type="scientific">Pseudonocardia sulfidoxydans NBRC 16205</name>
    <dbReference type="NCBI Taxonomy" id="1223511"/>
    <lineage>
        <taxon>Bacteria</taxon>
        <taxon>Bacillati</taxon>
        <taxon>Actinomycetota</taxon>
        <taxon>Actinomycetes</taxon>
        <taxon>Pseudonocardiales</taxon>
        <taxon>Pseudonocardiaceae</taxon>
        <taxon>Pseudonocardia</taxon>
    </lineage>
</organism>
<dbReference type="RefSeq" id="WP_147103252.1">
    <property type="nucleotide sequence ID" value="NZ_BJVJ01000007.1"/>
</dbReference>
<feature type="domain" description="Thiolase N-terminal" evidence="1">
    <location>
        <begin position="6"/>
        <end position="178"/>
    </location>
</feature>
<feature type="domain" description="Thiolase C-terminal" evidence="2">
    <location>
        <begin position="256"/>
        <end position="370"/>
    </location>
</feature>
<dbReference type="CDD" id="cd00829">
    <property type="entry name" value="SCP-x_thiolase"/>
    <property type="match status" value="1"/>
</dbReference>
<dbReference type="InterPro" id="IPR002155">
    <property type="entry name" value="Thiolase"/>
</dbReference>
<dbReference type="InterPro" id="IPR020616">
    <property type="entry name" value="Thiolase_N"/>
</dbReference>
<dbReference type="PANTHER" id="PTHR42870">
    <property type="entry name" value="ACETYL-COA C-ACETYLTRANSFERASE"/>
    <property type="match status" value="1"/>
</dbReference>
<evidence type="ECO:0000259" key="2">
    <source>
        <dbReference type="Pfam" id="PF22691"/>
    </source>
</evidence>
<dbReference type="PANTHER" id="PTHR42870:SF1">
    <property type="entry name" value="NON-SPECIFIC LIPID-TRANSFER PROTEIN-LIKE 2"/>
    <property type="match status" value="1"/>
</dbReference>
<evidence type="ECO:0000259" key="1">
    <source>
        <dbReference type="Pfam" id="PF00108"/>
    </source>
</evidence>
<name>A0A511DGZ2_9PSEU</name>
<dbReference type="InterPro" id="IPR016039">
    <property type="entry name" value="Thiolase-like"/>
</dbReference>
<protein>
    <submittedName>
        <fullName evidence="3">Uncharacterized protein</fullName>
    </submittedName>
</protein>
<dbReference type="Gene3D" id="3.40.47.10">
    <property type="match status" value="1"/>
</dbReference>
<dbReference type="GO" id="GO:0016747">
    <property type="term" value="F:acyltransferase activity, transferring groups other than amino-acyl groups"/>
    <property type="evidence" value="ECO:0007669"/>
    <property type="project" value="InterPro"/>
</dbReference>